<sequence length="81" mass="8389">MSPISGSGTDGHGDVAVLPAAAPRSGRHCLVLFPGCRRCSNWRSLGAWVELSSEKREANGANGVFVPATVYGEVCVPTGSM</sequence>
<keyword evidence="2" id="KW-1185">Reference proteome</keyword>
<accession>A0A183GKD6</accession>
<dbReference type="EMBL" id="UZAH01034733">
    <property type="protein sequence ID" value="VDP36940.1"/>
    <property type="molecule type" value="Genomic_DNA"/>
</dbReference>
<organism evidence="2 3">
    <name type="scientific">Heligmosomoides polygyrus</name>
    <name type="common">Parasitic roundworm</name>
    <dbReference type="NCBI Taxonomy" id="6339"/>
    <lineage>
        <taxon>Eukaryota</taxon>
        <taxon>Metazoa</taxon>
        <taxon>Ecdysozoa</taxon>
        <taxon>Nematoda</taxon>
        <taxon>Chromadorea</taxon>
        <taxon>Rhabditida</taxon>
        <taxon>Rhabditina</taxon>
        <taxon>Rhabditomorpha</taxon>
        <taxon>Strongyloidea</taxon>
        <taxon>Heligmosomidae</taxon>
        <taxon>Heligmosomoides</taxon>
    </lineage>
</organism>
<protein>
    <submittedName>
        <fullName evidence="1 3">Uncharacterized protein</fullName>
    </submittedName>
</protein>
<evidence type="ECO:0000313" key="1">
    <source>
        <dbReference type="EMBL" id="VDP36940.1"/>
    </source>
</evidence>
<reference evidence="3" key="2">
    <citation type="submission" date="2019-09" db="UniProtKB">
        <authorList>
            <consortium name="WormBaseParasite"/>
        </authorList>
    </citation>
    <scope>IDENTIFICATION</scope>
</reference>
<evidence type="ECO:0000313" key="3">
    <source>
        <dbReference type="WBParaSite" id="HPBE_0002315601-mRNA-1"/>
    </source>
</evidence>
<dbReference type="Proteomes" id="UP000050761">
    <property type="component" value="Unassembled WGS sequence"/>
</dbReference>
<gene>
    <name evidence="1" type="ORF">HPBE_LOCUS23155</name>
</gene>
<reference evidence="1 2" key="1">
    <citation type="submission" date="2018-11" db="EMBL/GenBank/DDBJ databases">
        <authorList>
            <consortium name="Pathogen Informatics"/>
        </authorList>
    </citation>
    <scope>NUCLEOTIDE SEQUENCE [LARGE SCALE GENOMIC DNA]</scope>
</reference>
<evidence type="ECO:0000313" key="2">
    <source>
        <dbReference type="Proteomes" id="UP000050761"/>
    </source>
</evidence>
<accession>A0A3P8D0T1</accession>
<name>A0A183GKD6_HELPZ</name>
<dbReference type="WBParaSite" id="HPBE_0002315601-mRNA-1">
    <property type="protein sequence ID" value="HPBE_0002315601-mRNA-1"/>
    <property type="gene ID" value="HPBE_0002315601"/>
</dbReference>
<proteinExistence type="predicted"/>
<dbReference type="AlphaFoldDB" id="A0A183GKD6"/>